<evidence type="ECO:0000259" key="3">
    <source>
        <dbReference type="Pfam" id="PF13439"/>
    </source>
</evidence>
<dbReference type="GO" id="GO:0016757">
    <property type="term" value="F:glycosyltransferase activity"/>
    <property type="evidence" value="ECO:0007669"/>
    <property type="project" value="InterPro"/>
</dbReference>
<dbReference type="EMBL" id="PEZY01000012">
    <property type="protein sequence ID" value="PIS05659.1"/>
    <property type="molecule type" value="Genomic_DNA"/>
</dbReference>
<feature type="domain" description="Glycosyl transferase family 1" evidence="2">
    <location>
        <begin position="304"/>
        <end position="399"/>
    </location>
</feature>
<comment type="caution">
    <text evidence="4">The sequence shown here is derived from an EMBL/GenBank/DDBJ whole genome shotgun (WGS) entry which is preliminary data.</text>
</comment>
<evidence type="ECO:0000259" key="2">
    <source>
        <dbReference type="Pfam" id="PF00534"/>
    </source>
</evidence>
<dbReference type="AlphaFoldDB" id="A0A2H0W2S2"/>
<dbReference type="PANTHER" id="PTHR46401:SF2">
    <property type="entry name" value="GLYCOSYLTRANSFERASE WBBK-RELATED"/>
    <property type="match status" value="1"/>
</dbReference>
<dbReference type="Proteomes" id="UP000229056">
    <property type="component" value="Unassembled WGS sequence"/>
</dbReference>
<gene>
    <name evidence="4" type="ORF">COT80_02685</name>
</gene>
<protein>
    <recommendedName>
        <fullName evidence="6">Glycosyltransferase family 1 protein</fullName>
    </recommendedName>
</protein>
<proteinExistence type="predicted"/>
<organism evidence="4 5">
    <name type="scientific">Candidatus Buchananbacteria bacterium CG10_big_fil_rev_8_21_14_0_10_33_19</name>
    <dbReference type="NCBI Taxonomy" id="1974525"/>
    <lineage>
        <taxon>Bacteria</taxon>
        <taxon>Candidatus Buchananiibacteriota</taxon>
    </lineage>
</organism>
<name>A0A2H0W2S2_9BACT</name>
<dbReference type="PANTHER" id="PTHR46401">
    <property type="entry name" value="GLYCOSYLTRANSFERASE WBBK-RELATED"/>
    <property type="match status" value="1"/>
</dbReference>
<dbReference type="GO" id="GO:0009103">
    <property type="term" value="P:lipopolysaccharide biosynthetic process"/>
    <property type="evidence" value="ECO:0007669"/>
    <property type="project" value="TreeGrafter"/>
</dbReference>
<dbReference type="SUPFAM" id="SSF53756">
    <property type="entry name" value="UDP-Glycosyltransferase/glycogen phosphorylase"/>
    <property type="match status" value="1"/>
</dbReference>
<dbReference type="InterPro" id="IPR028098">
    <property type="entry name" value="Glyco_trans_4-like_N"/>
</dbReference>
<accession>A0A2H0W2S2</accession>
<sequence length="421" mass="48543">MRIGIDCRTILNVQKGERAGVGHYTYFLVKNLIAIDKINSYVLFFDDRLKEDVEEFRKYSNVTVKFFPFYRYKKYLPIVYSQLFVSFILNQENLDIYHSPANVIPFFYNKKSVVTVHDLGIYKYPEFFPRKSLSRQWLPKKIFVPNSLKKSEIIIAVSKNTKKDIIEQFNISEEKIEVIYEGRPDDLESCSSIGDFQIIADKYGIGGKFVLFLGTIEPRKNIVNLIKAFRSLHLSFDSPLSDYQLIIAGNQGWDYRPIYQTISDANASILGIKNKRTSIERRNQIINIENERRSGSGRRKKQPIKYIGYVTHDEKIGLLCNSKCFVFPSFYEGFGLPVLEAMSLGVPVITSNLSSLPEITGEDGAILINPNKESEISEAIHQIITNETTRELLIKNGLKRADHFHWRKCARETIAIYNSIK</sequence>
<dbReference type="InterPro" id="IPR001296">
    <property type="entry name" value="Glyco_trans_1"/>
</dbReference>
<evidence type="ECO:0000313" key="5">
    <source>
        <dbReference type="Proteomes" id="UP000229056"/>
    </source>
</evidence>
<evidence type="ECO:0008006" key="6">
    <source>
        <dbReference type="Google" id="ProtNLM"/>
    </source>
</evidence>
<keyword evidence="1" id="KW-0808">Transferase</keyword>
<dbReference type="Pfam" id="PF13439">
    <property type="entry name" value="Glyco_transf_4"/>
    <property type="match status" value="1"/>
</dbReference>
<feature type="domain" description="Glycosyltransferase subfamily 4-like N-terminal" evidence="3">
    <location>
        <begin position="20"/>
        <end position="182"/>
    </location>
</feature>
<dbReference type="CDD" id="cd03809">
    <property type="entry name" value="GT4_MtfB-like"/>
    <property type="match status" value="1"/>
</dbReference>
<reference evidence="5" key="1">
    <citation type="submission" date="2017-09" db="EMBL/GenBank/DDBJ databases">
        <title>Depth-based differentiation of microbial function through sediment-hosted aquifers and enrichment of novel symbionts in the deep terrestrial subsurface.</title>
        <authorList>
            <person name="Probst A.J."/>
            <person name="Ladd B."/>
            <person name="Jarett J.K."/>
            <person name="Geller-Mcgrath D.E."/>
            <person name="Sieber C.M.K."/>
            <person name="Emerson J.B."/>
            <person name="Anantharaman K."/>
            <person name="Thomas B.C."/>
            <person name="Malmstrom R."/>
            <person name="Stieglmeier M."/>
            <person name="Klingl A."/>
            <person name="Woyke T."/>
            <person name="Ryan C.M."/>
            <person name="Banfield J.F."/>
        </authorList>
    </citation>
    <scope>NUCLEOTIDE SEQUENCE [LARGE SCALE GENOMIC DNA]</scope>
</reference>
<evidence type="ECO:0000313" key="4">
    <source>
        <dbReference type="EMBL" id="PIS05659.1"/>
    </source>
</evidence>
<evidence type="ECO:0000256" key="1">
    <source>
        <dbReference type="ARBA" id="ARBA00022679"/>
    </source>
</evidence>
<dbReference type="Pfam" id="PF00534">
    <property type="entry name" value="Glycos_transf_1"/>
    <property type="match status" value="1"/>
</dbReference>
<dbReference type="Gene3D" id="3.40.50.2000">
    <property type="entry name" value="Glycogen Phosphorylase B"/>
    <property type="match status" value="2"/>
</dbReference>